<feature type="compositionally biased region" description="Polar residues" evidence="1">
    <location>
        <begin position="173"/>
        <end position="184"/>
    </location>
</feature>
<dbReference type="Proteomes" id="UP000240883">
    <property type="component" value="Unassembled WGS sequence"/>
</dbReference>
<dbReference type="EMBL" id="KZ678128">
    <property type="protein sequence ID" value="PSN75029.1"/>
    <property type="molecule type" value="Genomic_DNA"/>
</dbReference>
<feature type="compositionally biased region" description="Low complexity" evidence="1">
    <location>
        <begin position="153"/>
        <end position="172"/>
    </location>
</feature>
<feature type="compositionally biased region" description="Polar residues" evidence="1">
    <location>
        <begin position="124"/>
        <end position="138"/>
    </location>
</feature>
<dbReference type="AlphaFoldDB" id="A0A2T2PBI8"/>
<dbReference type="OrthoDB" id="3789787at2759"/>
<feature type="region of interest" description="Disordered" evidence="1">
    <location>
        <begin position="103"/>
        <end position="138"/>
    </location>
</feature>
<accession>A0A2T2PBI8</accession>
<feature type="region of interest" description="Disordered" evidence="1">
    <location>
        <begin position="153"/>
        <end position="195"/>
    </location>
</feature>
<evidence type="ECO:0000313" key="2">
    <source>
        <dbReference type="EMBL" id="PSN75029.1"/>
    </source>
</evidence>
<dbReference type="STRING" id="1448308.A0A2T2PBI8"/>
<organism evidence="2 3">
    <name type="scientific">Corynespora cassiicola Philippines</name>
    <dbReference type="NCBI Taxonomy" id="1448308"/>
    <lineage>
        <taxon>Eukaryota</taxon>
        <taxon>Fungi</taxon>
        <taxon>Dikarya</taxon>
        <taxon>Ascomycota</taxon>
        <taxon>Pezizomycotina</taxon>
        <taxon>Dothideomycetes</taxon>
        <taxon>Pleosporomycetidae</taxon>
        <taxon>Pleosporales</taxon>
        <taxon>Corynesporascaceae</taxon>
        <taxon>Corynespora</taxon>
    </lineage>
</organism>
<gene>
    <name evidence="2" type="ORF">BS50DRAFT_567772</name>
</gene>
<evidence type="ECO:0000256" key="1">
    <source>
        <dbReference type="SAM" id="MobiDB-lite"/>
    </source>
</evidence>
<reference evidence="2 3" key="1">
    <citation type="journal article" date="2018" name="Front. Microbiol.">
        <title>Genome-Wide Analysis of Corynespora cassiicola Leaf Fall Disease Putative Effectors.</title>
        <authorList>
            <person name="Lopez D."/>
            <person name="Ribeiro S."/>
            <person name="Label P."/>
            <person name="Fumanal B."/>
            <person name="Venisse J.S."/>
            <person name="Kohler A."/>
            <person name="de Oliveira R.R."/>
            <person name="Labutti K."/>
            <person name="Lipzen A."/>
            <person name="Lail K."/>
            <person name="Bauer D."/>
            <person name="Ohm R.A."/>
            <person name="Barry K.W."/>
            <person name="Spatafora J."/>
            <person name="Grigoriev I.V."/>
            <person name="Martin F.M."/>
            <person name="Pujade-Renaud V."/>
        </authorList>
    </citation>
    <scope>NUCLEOTIDE SEQUENCE [LARGE SCALE GENOMIC DNA]</scope>
    <source>
        <strain evidence="2 3">Philippines</strain>
    </source>
</reference>
<protein>
    <submittedName>
        <fullName evidence="2">Uncharacterized protein</fullName>
    </submittedName>
</protein>
<sequence length="509" mass="57874">MAMANRNANFCGGERTRGDLFVSSDLSPVAHIQDRSHGTPYCLQNASTRNFFSEHEDIFNLLSAPWIRFNDFRKLLEELGSTKHELQVAQQKIEKLRGELQGLKQQARDESKMAQSRVSRRGNPVSTPSTTRSARSGSVLNSNVNAIALIAQRPATQATRAPQQTAATTTRTIPGSSTPSNASNARRHKRTETPEQISFRLPPFSQPILTEGMPPQEDRGLLNDYFDEIKKWAYRWTITDITDQTALLSDEILAEFTDKQRQPEILRDILKENGILPALVTGMVTLQIVKNTLCEHFLYNSGHARAAECDELFDRYAEIVQLEKNHAIDPKEALFEKCQVIGQQQYLYKAIKDGPDHKRWRDDMAQKRSNELTIKLSNFLHIDPGAERDHTLQELFIKGYRIGFRFRMSPCKWKMRWPSPGIDFKPRKMINESKTLCGTPIETYNMLMSNPRTFKILFGMSPRVTKIDFTNRPAAAFDSHTGGRKEVVHNAIVNVARKSSHVGAERDFA</sequence>
<evidence type="ECO:0000313" key="3">
    <source>
        <dbReference type="Proteomes" id="UP000240883"/>
    </source>
</evidence>
<proteinExistence type="predicted"/>
<name>A0A2T2PBI8_CORCC</name>
<keyword evidence="3" id="KW-1185">Reference proteome</keyword>